<accession>A0A419F7R4</accession>
<comment type="similarity">
    <text evidence="2">Belongs to the CPA3 antiporters (TC 2.A.63) subunit E family.</text>
</comment>
<proteinExistence type="inferred from homology"/>
<dbReference type="AlphaFoldDB" id="A0A419F7R4"/>
<reference evidence="7 8" key="1">
    <citation type="journal article" date="2017" name="ISME J.">
        <title>Energy and carbon metabolisms in a deep terrestrial subsurface fluid microbial community.</title>
        <authorList>
            <person name="Momper L."/>
            <person name="Jungbluth S.P."/>
            <person name="Lee M.D."/>
            <person name="Amend J.P."/>
        </authorList>
    </citation>
    <scope>NUCLEOTIDE SEQUENCE [LARGE SCALE GENOMIC DNA]</scope>
    <source>
        <strain evidence="7">SURF_17</strain>
    </source>
</reference>
<dbReference type="InterPro" id="IPR002758">
    <property type="entry name" value="Cation_antiport_E"/>
</dbReference>
<dbReference type="PANTHER" id="PTHR34584:SF1">
    <property type="entry name" value="NA(+)_H(+) ANTIPORTER SUBUNIT E1"/>
    <property type="match status" value="1"/>
</dbReference>
<dbReference type="PIRSF" id="PIRSF019239">
    <property type="entry name" value="MrpE"/>
    <property type="match status" value="1"/>
</dbReference>
<protein>
    <submittedName>
        <fullName evidence="7">Na+/H+ antiporter subunit E</fullName>
    </submittedName>
</protein>
<evidence type="ECO:0000313" key="8">
    <source>
        <dbReference type="Proteomes" id="UP000285961"/>
    </source>
</evidence>
<keyword evidence="3" id="KW-1003">Cell membrane</keyword>
<comment type="caution">
    <text evidence="7">The sequence shown here is derived from an EMBL/GenBank/DDBJ whole genome shotgun (WGS) entry which is preliminary data.</text>
</comment>
<evidence type="ECO:0000256" key="5">
    <source>
        <dbReference type="ARBA" id="ARBA00022989"/>
    </source>
</evidence>
<evidence type="ECO:0000256" key="4">
    <source>
        <dbReference type="ARBA" id="ARBA00022692"/>
    </source>
</evidence>
<dbReference type="PANTHER" id="PTHR34584">
    <property type="entry name" value="NA(+)/H(+) ANTIPORTER SUBUNIT E1"/>
    <property type="match status" value="1"/>
</dbReference>
<dbReference type="GO" id="GO:0005886">
    <property type="term" value="C:plasma membrane"/>
    <property type="evidence" value="ECO:0007669"/>
    <property type="project" value="UniProtKB-SubCell"/>
</dbReference>
<evidence type="ECO:0000256" key="3">
    <source>
        <dbReference type="ARBA" id="ARBA00022475"/>
    </source>
</evidence>
<keyword evidence="5" id="KW-1133">Transmembrane helix</keyword>
<dbReference type="Pfam" id="PF01899">
    <property type="entry name" value="MNHE"/>
    <property type="match status" value="1"/>
</dbReference>
<evidence type="ECO:0000313" key="7">
    <source>
        <dbReference type="EMBL" id="RJP74454.1"/>
    </source>
</evidence>
<keyword evidence="4" id="KW-0812">Transmembrane</keyword>
<dbReference type="Proteomes" id="UP000285961">
    <property type="component" value="Unassembled WGS sequence"/>
</dbReference>
<name>A0A419F7R4_9BACT</name>
<dbReference type="EMBL" id="QZKI01000015">
    <property type="protein sequence ID" value="RJP74454.1"/>
    <property type="molecule type" value="Genomic_DNA"/>
</dbReference>
<sequence>MTLFLLNVLLALAWTALTGELTATNMVIGFLLGYGTLWMARRADAPSGYFKKARQVIKFAFFFLWELLKANLRVTYDILTPRHRMRPAIIAVPLDAKTDMEISFLANLITLTPGTLSLEVSNDRRVLFIHAMYVTDADQFRRDIKRGLEQRLLEVLR</sequence>
<keyword evidence="6" id="KW-0472">Membrane</keyword>
<evidence type="ECO:0000256" key="2">
    <source>
        <dbReference type="ARBA" id="ARBA00006228"/>
    </source>
</evidence>
<organism evidence="7 8">
    <name type="scientific">Candidatus Abyssobacteria bacterium SURF_17</name>
    <dbReference type="NCBI Taxonomy" id="2093361"/>
    <lineage>
        <taxon>Bacteria</taxon>
        <taxon>Pseudomonadati</taxon>
        <taxon>Candidatus Hydrogenedentota</taxon>
        <taxon>Candidatus Abyssobacteria</taxon>
    </lineage>
</organism>
<comment type="subcellular location">
    <subcellularLocation>
        <location evidence="1">Cell membrane</location>
        <topology evidence="1">Multi-pass membrane protein</topology>
    </subcellularLocation>
</comment>
<gene>
    <name evidence="7" type="ORF">C4532_02615</name>
</gene>
<dbReference type="GO" id="GO:0008324">
    <property type="term" value="F:monoatomic cation transmembrane transporter activity"/>
    <property type="evidence" value="ECO:0007669"/>
    <property type="project" value="InterPro"/>
</dbReference>
<evidence type="ECO:0000256" key="6">
    <source>
        <dbReference type="ARBA" id="ARBA00023136"/>
    </source>
</evidence>
<evidence type="ECO:0000256" key="1">
    <source>
        <dbReference type="ARBA" id="ARBA00004651"/>
    </source>
</evidence>